<sequence>MTTTLKYWLLQQQKQQHLKISIIVIRVVENWHHRLQGVTKLEEALRNSDILAQVQPCLDSLLRTLLSSERNPDVAEAKHSY</sequence>
<dbReference type="OrthoDB" id="63891at2759"/>
<reference evidence="1" key="1">
    <citation type="submission" date="2020-11" db="EMBL/GenBank/DDBJ databases">
        <authorList>
            <person name="Whitehead M."/>
        </authorList>
    </citation>
    <scope>NUCLEOTIDE SEQUENCE</scope>
    <source>
        <strain evidence="1">EGII</strain>
    </source>
</reference>
<gene>
    <name evidence="1" type="ORF">CCAP1982_LOCUS6635</name>
</gene>
<name>A0A811UI70_CERCA</name>
<accession>A0A811UI70</accession>
<organism evidence="1 2">
    <name type="scientific">Ceratitis capitata</name>
    <name type="common">Mediterranean fruit fly</name>
    <name type="synonym">Tephritis capitata</name>
    <dbReference type="NCBI Taxonomy" id="7213"/>
    <lineage>
        <taxon>Eukaryota</taxon>
        <taxon>Metazoa</taxon>
        <taxon>Ecdysozoa</taxon>
        <taxon>Arthropoda</taxon>
        <taxon>Hexapoda</taxon>
        <taxon>Insecta</taxon>
        <taxon>Pterygota</taxon>
        <taxon>Neoptera</taxon>
        <taxon>Endopterygota</taxon>
        <taxon>Diptera</taxon>
        <taxon>Brachycera</taxon>
        <taxon>Muscomorpha</taxon>
        <taxon>Tephritoidea</taxon>
        <taxon>Tephritidae</taxon>
        <taxon>Ceratitis</taxon>
        <taxon>Ceratitis</taxon>
    </lineage>
</organism>
<comment type="caution">
    <text evidence="1">The sequence shown here is derived from an EMBL/GenBank/DDBJ whole genome shotgun (WGS) entry which is preliminary data.</text>
</comment>
<evidence type="ECO:0000313" key="2">
    <source>
        <dbReference type="Proteomes" id="UP000606786"/>
    </source>
</evidence>
<dbReference type="AlphaFoldDB" id="A0A811UI70"/>
<dbReference type="EMBL" id="CAJHJT010000012">
    <property type="protein sequence ID" value="CAD6998018.1"/>
    <property type="molecule type" value="Genomic_DNA"/>
</dbReference>
<protein>
    <submittedName>
        <fullName evidence="1">(Mediterranean fruit fly) hypothetical protein</fullName>
    </submittedName>
</protein>
<proteinExistence type="predicted"/>
<keyword evidence="2" id="KW-1185">Reference proteome</keyword>
<dbReference type="Proteomes" id="UP000606786">
    <property type="component" value="Unassembled WGS sequence"/>
</dbReference>
<evidence type="ECO:0000313" key="1">
    <source>
        <dbReference type="EMBL" id="CAD6998018.1"/>
    </source>
</evidence>